<organism evidence="1">
    <name type="scientific">marine sediment metagenome</name>
    <dbReference type="NCBI Taxonomy" id="412755"/>
    <lineage>
        <taxon>unclassified sequences</taxon>
        <taxon>metagenomes</taxon>
        <taxon>ecological metagenomes</taxon>
    </lineage>
</organism>
<protein>
    <submittedName>
        <fullName evidence="1">Uncharacterized protein</fullName>
    </submittedName>
</protein>
<accession>A0A0F9TH11</accession>
<dbReference type="AlphaFoldDB" id="A0A0F9TH11"/>
<reference evidence="1" key="1">
    <citation type="journal article" date="2015" name="Nature">
        <title>Complex archaea that bridge the gap between prokaryotes and eukaryotes.</title>
        <authorList>
            <person name="Spang A."/>
            <person name="Saw J.H."/>
            <person name="Jorgensen S.L."/>
            <person name="Zaremba-Niedzwiedzka K."/>
            <person name="Martijn J."/>
            <person name="Lind A.E."/>
            <person name="van Eijk R."/>
            <person name="Schleper C."/>
            <person name="Guy L."/>
            <person name="Ettema T.J."/>
        </authorList>
    </citation>
    <scope>NUCLEOTIDE SEQUENCE</scope>
</reference>
<sequence>MFALRLFQSRQRKCYAQLDQQGHCVALWEMHQPPTEGNWVCVIELNSRWIGSALPSHAVVPNQQRASAGRWRLQHA</sequence>
<name>A0A0F9TH11_9ZZZZ</name>
<comment type="caution">
    <text evidence="1">The sequence shown here is derived from an EMBL/GenBank/DDBJ whole genome shotgun (WGS) entry which is preliminary data.</text>
</comment>
<dbReference type="EMBL" id="LAZR01000261">
    <property type="protein sequence ID" value="KKN78549.1"/>
    <property type="molecule type" value="Genomic_DNA"/>
</dbReference>
<proteinExistence type="predicted"/>
<gene>
    <name evidence="1" type="ORF">LCGC14_0349430</name>
</gene>
<evidence type="ECO:0000313" key="1">
    <source>
        <dbReference type="EMBL" id="KKN78549.1"/>
    </source>
</evidence>